<evidence type="ECO:0000256" key="2">
    <source>
        <dbReference type="ARBA" id="ARBA00007362"/>
    </source>
</evidence>
<dbReference type="NCBIfam" id="TIGR00688">
    <property type="entry name" value="rarD"/>
    <property type="match status" value="1"/>
</dbReference>
<dbReference type="PANTHER" id="PTHR22911:SF137">
    <property type="entry name" value="SOLUTE CARRIER FAMILY 35 MEMBER G2-RELATED"/>
    <property type="match status" value="1"/>
</dbReference>
<evidence type="ECO:0000313" key="11">
    <source>
        <dbReference type="Proteomes" id="UP000514752"/>
    </source>
</evidence>
<evidence type="ECO:0000256" key="3">
    <source>
        <dbReference type="ARBA" id="ARBA00022448"/>
    </source>
</evidence>
<sequence>MDKEYRKGLIYACVCYLIWGLFPIYWIPLLQQPIGADQLLAQRIVWATVLAVLAVLLWRKGRELRTACARPQTLAAFAACALILGFNWLLYLYAITRHQVLQASLGYFISPLISVLLGRLFLGETLKCSQQLAIVCAAVGVVWLATLGGQMPWLALGLAVSFGCYGLIRKLSPLPALTGFALESLMLFPFALLYLLWQHQQGGLVFAQLPALPLALVVGSGAVTMGPLLLFAAGARRIRLSTLGMVQYIAPTLQFIVGLTLFDEVFDLHRFAGYVWVWVGVGLFIWGSRPQRAVRSGAAA</sequence>
<evidence type="ECO:0000256" key="5">
    <source>
        <dbReference type="ARBA" id="ARBA00022692"/>
    </source>
</evidence>
<evidence type="ECO:0000256" key="6">
    <source>
        <dbReference type="ARBA" id="ARBA00022989"/>
    </source>
</evidence>
<dbReference type="EMBL" id="CP059567">
    <property type="protein sequence ID" value="QMT39953.1"/>
    <property type="molecule type" value="Genomic_DNA"/>
</dbReference>
<reference evidence="10 11" key="1">
    <citation type="submission" date="2020-07" db="EMBL/GenBank/DDBJ databases">
        <title>Genomic diversity of species in the Neisseriaceae family.</title>
        <authorList>
            <person name="Vincent A.T."/>
            <person name="Bernet E."/>
            <person name="Veyrier F.J."/>
        </authorList>
    </citation>
    <scope>NUCLEOTIDE SEQUENCE [LARGE SCALE GENOMIC DNA]</scope>
    <source>
        <strain evidence="10 11">DSM 22244</strain>
    </source>
</reference>
<feature type="transmembrane region" description="Helical" evidence="8">
    <location>
        <begin position="180"/>
        <end position="197"/>
    </location>
</feature>
<evidence type="ECO:0000256" key="1">
    <source>
        <dbReference type="ARBA" id="ARBA00004651"/>
    </source>
</evidence>
<evidence type="ECO:0000256" key="7">
    <source>
        <dbReference type="ARBA" id="ARBA00023136"/>
    </source>
</evidence>
<dbReference type="GO" id="GO:0005886">
    <property type="term" value="C:plasma membrane"/>
    <property type="evidence" value="ECO:0007669"/>
    <property type="project" value="UniProtKB-SubCell"/>
</dbReference>
<comment type="similarity">
    <text evidence="2">Belongs to the EamA transporter family.</text>
</comment>
<dbReference type="RefSeq" id="WP_182121712.1">
    <property type="nucleotide sequence ID" value="NZ_CP059567.1"/>
</dbReference>
<keyword evidence="6 8" id="KW-1133">Transmembrane helix</keyword>
<feature type="transmembrane region" description="Helical" evidence="8">
    <location>
        <begin position="268"/>
        <end position="286"/>
    </location>
</feature>
<dbReference type="AlphaFoldDB" id="A0A7D7T5D1"/>
<evidence type="ECO:0000313" key="10">
    <source>
        <dbReference type="EMBL" id="QMT39953.1"/>
    </source>
</evidence>
<feature type="transmembrane region" description="Helical" evidence="8">
    <location>
        <begin position="245"/>
        <end position="262"/>
    </location>
</feature>
<dbReference type="Proteomes" id="UP000514752">
    <property type="component" value="Chromosome"/>
</dbReference>
<dbReference type="InterPro" id="IPR004626">
    <property type="entry name" value="RarD"/>
</dbReference>
<keyword evidence="5 8" id="KW-0812">Transmembrane</keyword>
<feature type="transmembrane region" description="Helical" evidence="8">
    <location>
        <begin position="9"/>
        <end position="28"/>
    </location>
</feature>
<evidence type="ECO:0000256" key="4">
    <source>
        <dbReference type="ARBA" id="ARBA00022475"/>
    </source>
</evidence>
<accession>A0A7D7T5D1</accession>
<keyword evidence="7 8" id="KW-0472">Membrane</keyword>
<dbReference type="Pfam" id="PF00892">
    <property type="entry name" value="EamA"/>
    <property type="match status" value="1"/>
</dbReference>
<evidence type="ECO:0000256" key="8">
    <source>
        <dbReference type="SAM" id="Phobius"/>
    </source>
</evidence>
<name>A0A7D7T5D1_9NEIS</name>
<feature type="transmembrane region" description="Helical" evidence="8">
    <location>
        <begin position="40"/>
        <end position="58"/>
    </location>
</feature>
<protein>
    <submittedName>
        <fullName evidence="10">EamA family transporter RarD</fullName>
    </submittedName>
</protein>
<gene>
    <name evidence="10" type="primary">rarD</name>
    <name evidence="10" type="ORF">H3L94_08840</name>
</gene>
<dbReference type="SUPFAM" id="SSF103481">
    <property type="entry name" value="Multidrug resistance efflux transporter EmrE"/>
    <property type="match status" value="2"/>
</dbReference>
<proteinExistence type="inferred from homology"/>
<dbReference type="InterPro" id="IPR037185">
    <property type="entry name" value="EmrE-like"/>
</dbReference>
<feature type="domain" description="EamA" evidence="9">
    <location>
        <begin position="7"/>
        <end position="144"/>
    </location>
</feature>
<feature type="transmembrane region" description="Helical" evidence="8">
    <location>
        <begin position="74"/>
        <end position="94"/>
    </location>
</feature>
<organism evidence="10 11">
    <name type="scientific">Neisseria shayeganii</name>
    <dbReference type="NCBI Taxonomy" id="607712"/>
    <lineage>
        <taxon>Bacteria</taxon>
        <taxon>Pseudomonadati</taxon>
        <taxon>Pseudomonadota</taxon>
        <taxon>Betaproteobacteria</taxon>
        <taxon>Neisseriales</taxon>
        <taxon>Neisseriaceae</taxon>
        <taxon>Neisseria</taxon>
    </lineage>
</organism>
<feature type="transmembrane region" description="Helical" evidence="8">
    <location>
        <begin position="129"/>
        <end position="145"/>
    </location>
</feature>
<keyword evidence="4" id="KW-1003">Cell membrane</keyword>
<feature type="transmembrane region" description="Helical" evidence="8">
    <location>
        <begin position="151"/>
        <end position="168"/>
    </location>
</feature>
<evidence type="ECO:0000259" key="9">
    <source>
        <dbReference type="Pfam" id="PF00892"/>
    </source>
</evidence>
<comment type="subcellular location">
    <subcellularLocation>
        <location evidence="1">Cell membrane</location>
        <topology evidence="1">Multi-pass membrane protein</topology>
    </subcellularLocation>
</comment>
<dbReference type="KEGG" id="nsg:H3L94_08840"/>
<feature type="transmembrane region" description="Helical" evidence="8">
    <location>
        <begin position="209"/>
        <end position="233"/>
    </location>
</feature>
<dbReference type="InterPro" id="IPR000620">
    <property type="entry name" value="EamA_dom"/>
</dbReference>
<feature type="transmembrane region" description="Helical" evidence="8">
    <location>
        <begin position="100"/>
        <end position="122"/>
    </location>
</feature>
<dbReference type="PANTHER" id="PTHR22911">
    <property type="entry name" value="ACYL-MALONYL CONDENSING ENZYME-RELATED"/>
    <property type="match status" value="1"/>
</dbReference>
<keyword evidence="3" id="KW-0813">Transport</keyword>